<dbReference type="InterPro" id="IPR005467">
    <property type="entry name" value="His_kinase_dom"/>
</dbReference>
<dbReference type="Pfam" id="PF13426">
    <property type="entry name" value="PAS_9"/>
    <property type="match status" value="1"/>
</dbReference>
<dbReference type="EC" id="2.7.13.3" evidence="2"/>
<dbReference type="CDD" id="cd00130">
    <property type="entry name" value="PAS"/>
    <property type="match status" value="3"/>
</dbReference>
<comment type="catalytic activity">
    <reaction evidence="1">
        <text>ATP + protein L-histidine = ADP + protein N-phospho-L-histidine.</text>
        <dbReference type="EC" id="2.7.13.3"/>
    </reaction>
</comment>
<feature type="domain" description="PAC" evidence="12">
    <location>
        <begin position="402"/>
        <end position="454"/>
    </location>
</feature>
<name>G7Q6J4_9BACT</name>
<dbReference type="Gene3D" id="3.40.190.10">
    <property type="entry name" value="Periplasmic binding protein-like II"/>
    <property type="match status" value="2"/>
</dbReference>
<dbReference type="SMART" id="SM00086">
    <property type="entry name" value="PAC"/>
    <property type="match status" value="3"/>
</dbReference>
<evidence type="ECO:0000256" key="5">
    <source>
        <dbReference type="ARBA" id="ARBA00022777"/>
    </source>
</evidence>
<dbReference type="NCBIfam" id="TIGR00229">
    <property type="entry name" value="sensory_box"/>
    <property type="match status" value="3"/>
</dbReference>
<dbReference type="STRING" id="694327.DFW101_1599"/>
<feature type="transmembrane region" description="Helical" evidence="8">
    <location>
        <begin position="282"/>
        <end position="304"/>
    </location>
</feature>
<dbReference type="InterPro" id="IPR013656">
    <property type="entry name" value="PAS_4"/>
</dbReference>
<dbReference type="InterPro" id="IPR036097">
    <property type="entry name" value="HisK_dim/P_sf"/>
</dbReference>
<protein>
    <recommendedName>
        <fullName evidence="2">histidine kinase</fullName>
        <ecNumber evidence="2">2.7.13.3</ecNumber>
    </recommendedName>
</protein>
<dbReference type="InterPro" id="IPR013655">
    <property type="entry name" value="PAS_fold_3"/>
</dbReference>
<keyword evidence="8" id="KW-1133">Transmembrane helix</keyword>
<dbReference type="SUPFAM" id="SSF47384">
    <property type="entry name" value="Homodimeric domain of signal transducing histidine kinase"/>
    <property type="match status" value="1"/>
</dbReference>
<dbReference type="InterPro" id="IPR004358">
    <property type="entry name" value="Sig_transdc_His_kin-like_C"/>
</dbReference>
<sequence length="1093" mass="120128">MTALARPDLPWGQARGPVAPLPLLWALLVLVALLFPLRPAFAQTGADAGPQPLRHLTVVLDKDYPPYVFQTPEGGLQGILVDYWRLWEAKNGLPVTLLPMEWNAAQDFMLQGKADVIDTLFETEARLKYYLFSEGYTTIDVPVFVQKDLGGLSDAESLRGFPVGVKAGDASVGRLRDLDILSLVPFDSYEALVRAAGDGRVTVFCADKPPALHYLYKFGLEDDFRLAFTLYSGQFHRAVRKGDAALLQLVEDGFSRITPAEYEAIDKKWRGTSLFQSATVRYVLLALVAVAAAALVLLSINAVLRRTVRRQTGKLQELLAAVGQSEERYRELVENAGSVIVRLDLLGRVVFCNAFGQRLFGQTQDQMFGRTIASLIDPPDDDEAESWDDILADVAGSAIGTRAFDRRHRTRNGEAAWLAWSLRALRAPSGQAAEILCVGADITERKQVEEALAASEARYALVTRGANDGIWDWDLVTDTVYFSPRYLEILGFSPDAMPPRAETWTKLIHPDDADIVLRENKRCADGEVDNFVVEYRMRHKDGSYRWILGRGASLRDKYGRIVRMAGTHTDVTRRKRDEEALRESQDQLAKIFRYSPVGISVTTRRDGRILDVNETGARMFGHNKADVIGRTSTEIGLWARPEDRGALMAEMAAAGSVVAKELDLRHKNGSPVVTLYSAVPIQVYGESGILAVLVDITERKAMEQALRRSKEAAETANRAKSEFLSTMSHEIRTPMNTILGMAGVLAASDLPPKHTEALRAIEAAGGTLLALLNDILDLSQIEAGGLIMEEKACDIVALAGKLTDMMRPDAARKGLALRLDVQGTLPARLSCSPDRIRQVLVNLLGNAVKFTDQGEIVLELGREDHADTGAWLRLAVRDTGIGIPADKQTVIFDRFTQVNASASRHYGGVGLGLAICNKLVHMMGGSIRVDSTPGQGSVFTVSLPLRPLAAPPPDDSRPPEPRRPGRKGSLLLIEDSATNAEVTRLMLEGSAFDLTWAPSGQAGLEAFRDKPFDLVLMDMEMPGMDGCQTTQALRLLETEIGRPRTPVIALTAHAFEEHRRQSLDAGCDDFQVKPIARAKLLDTLETWMALRPQ</sequence>
<dbReference type="GO" id="GO:0000155">
    <property type="term" value="F:phosphorelay sensor kinase activity"/>
    <property type="evidence" value="ECO:0007669"/>
    <property type="project" value="InterPro"/>
</dbReference>
<feature type="region of interest" description="Disordered" evidence="7">
    <location>
        <begin position="945"/>
        <end position="968"/>
    </location>
</feature>
<dbReference type="eggNOG" id="COG5002">
    <property type="taxonomic scope" value="Bacteria"/>
</dbReference>
<dbReference type="Proteomes" id="UP000004662">
    <property type="component" value="Chromosome"/>
</dbReference>
<dbReference type="InterPro" id="IPR036890">
    <property type="entry name" value="HATPase_C_sf"/>
</dbReference>
<evidence type="ECO:0000256" key="1">
    <source>
        <dbReference type="ARBA" id="ARBA00000085"/>
    </source>
</evidence>
<dbReference type="InterPro" id="IPR011006">
    <property type="entry name" value="CheY-like_superfamily"/>
</dbReference>
<dbReference type="InterPro" id="IPR001789">
    <property type="entry name" value="Sig_transdc_resp-reg_receiver"/>
</dbReference>
<dbReference type="Pfam" id="PF02518">
    <property type="entry name" value="HATPase_c"/>
    <property type="match status" value="1"/>
</dbReference>
<dbReference type="CDD" id="cd00082">
    <property type="entry name" value="HisKA"/>
    <property type="match status" value="1"/>
</dbReference>
<keyword evidence="14" id="KW-1185">Reference proteome</keyword>
<dbReference type="Gene3D" id="3.40.50.2300">
    <property type="match status" value="1"/>
</dbReference>
<dbReference type="eggNOG" id="COG0834">
    <property type="taxonomic scope" value="Bacteria"/>
</dbReference>
<feature type="domain" description="PAS" evidence="11">
    <location>
        <begin position="325"/>
        <end position="380"/>
    </location>
</feature>
<evidence type="ECO:0000256" key="6">
    <source>
        <dbReference type="PROSITE-ProRule" id="PRU00169"/>
    </source>
</evidence>
<dbReference type="Pfam" id="PF08448">
    <property type="entry name" value="PAS_4"/>
    <property type="match status" value="1"/>
</dbReference>
<dbReference type="CDD" id="cd16922">
    <property type="entry name" value="HATPase_EvgS-ArcB-TorS-like"/>
    <property type="match status" value="1"/>
</dbReference>
<dbReference type="InterPro" id="IPR001638">
    <property type="entry name" value="Solute-binding_3/MltF_N"/>
</dbReference>
<dbReference type="SUPFAM" id="SSF55874">
    <property type="entry name" value="ATPase domain of HSP90 chaperone/DNA topoisomerase II/histidine kinase"/>
    <property type="match status" value="1"/>
</dbReference>
<dbReference type="PRINTS" id="PR00344">
    <property type="entry name" value="BCTRLSENSOR"/>
</dbReference>
<evidence type="ECO:0000256" key="2">
    <source>
        <dbReference type="ARBA" id="ARBA00012438"/>
    </source>
</evidence>
<proteinExistence type="predicted"/>
<dbReference type="Gene3D" id="3.30.450.20">
    <property type="entry name" value="PAS domain"/>
    <property type="match status" value="3"/>
</dbReference>
<keyword evidence="8" id="KW-0812">Transmembrane</keyword>
<feature type="modified residue" description="4-aspartylphosphate" evidence="6">
    <location>
        <position position="1018"/>
    </location>
</feature>
<dbReference type="InterPro" id="IPR001610">
    <property type="entry name" value="PAC"/>
</dbReference>
<evidence type="ECO:0000259" key="9">
    <source>
        <dbReference type="PROSITE" id="PS50109"/>
    </source>
</evidence>
<gene>
    <name evidence="13" type="ORF">DFW101_1599</name>
</gene>
<dbReference type="CDD" id="cd17546">
    <property type="entry name" value="REC_hyHK_CKI1_RcsC-like"/>
    <property type="match status" value="1"/>
</dbReference>
<dbReference type="Gene3D" id="3.30.565.10">
    <property type="entry name" value="Histidine kinase-like ATPase, C-terminal domain"/>
    <property type="match status" value="1"/>
</dbReference>
<feature type="domain" description="Response regulatory" evidence="10">
    <location>
        <begin position="969"/>
        <end position="1088"/>
    </location>
</feature>
<evidence type="ECO:0000256" key="4">
    <source>
        <dbReference type="ARBA" id="ARBA00022679"/>
    </source>
</evidence>
<dbReference type="PROSITE" id="PS50110">
    <property type="entry name" value="RESPONSE_REGULATORY"/>
    <property type="match status" value="1"/>
</dbReference>
<evidence type="ECO:0000256" key="3">
    <source>
        <dbReference type="ARBA" id="ARBA00022553"/>
    </source>
</evidence>
<dbReference type="PROSITE" id="PS50112">
    <property type="entry name" value="PAS"/>
    <property type="match status" value="3"/>
</dbReference>
<dbReference type="SMART" id="SM00388">
    <property type="entry name" value="HisKA"/>
    <property type="match status" value="1"/>
</dbReference>
<dbReference type="SMART" id="SM00062">
    <property type="entry name" value="PBPb"/>
    <property type="match status" value="1"/>
</dbReference>
<keyword evidence="4" id="KW-0808">Transferase</keyword>
<feature type="domain" description="Histidine kinase" evidence="9">
    <location>
        <begin position="726"/>
        <end position="947"/>
    </location>
</feature>
<dbReference type="SMART" id="SM00448">
    <property type="entry name" value="REC"/>
    <property type="match status" value="1"/>
</dbReference>
<accession>G7Q6J4</accession>
<dbReference type="SUPFAM" id="SSF55785">
    <property type="entry name" value="PYP-like sensor domain (PAS domain)"/>
    <property type="match status" value="3"/>
</dbReference>
<dbReference type="SUPFAM" id="SSF53850">
    <property type="entry name" value="Periplasmic binding protein-like II"/>
    <property type="match status" value="1"/>
</dbReference>
<evidence type="ECO:0000256" key="7">
    <source>
        <dbReference type="SAM" id="MobiDB-lite"/>
    </source>
</evidence>
<feature type="domain" description="PAC" evidence="12">
    <location>
        <begin position="658"/>
        <end position="708"/>
    </location>
</feature>
<dbReference type="InterPro" id="IPR003661">
    <property type="entry name" value="HisK_dim/P_dom"/>
</dbReference>
<dbReference type="SMART" id="SM00091">
    <property type="entry name" value="PAS"/>
    <property type="match status" value="3"/>
</dbReference>
<feature type="domain" description="PAC" evidence="12">
    <location>
        <begin position="531"/>
        <end position="583"/>
    </location>
</feature>
<dbReference type="InterPro" id="IPR000014">
    <property type="entry name" value="PAS"/>
</dbReference>
<evidence type="ECO:0000259" key="11">
    <source>
        <dbReference type="PROSITE" id="PS50112"/>
    </source>
</evidence>
<dbReference type="SUPFAM" id="SSF52172">
    <property type="entry name" value="CheY-like"/>
    <property type="match status" value="1"/>
</dbReference>
<dbReference type="FunFam" id="3.30.565.10:FF:000010">
    <property type="entry name" value="Sensor histidine kinase RcsC"/>
    <property type="match status" value="1"/>
</dbReference>
<evidence type="ECO:0000313" key="14">
    <source>
        <dbReference type="Proteomes" id="UP000004662"/>
    </source>
</evidence>
<dbReference type="Pfam" id="PF00072">
    <property type="entry name" value="Response_reg"/>
    <property type="match status" value="1"/>
</dbReference>
<dbReference type="Pfam" id="PF08447">
    <property type="entry name" value="PAS_3"/>
    <property type="match status" value="1"/>
</dbReference>
<dbReference type="PANTHER" id="PTHR43047">
    <property type="entry name" value="TWO-COMPONENT HISTIDINE PROTEIN KINASE"/>
    <property type="match status" value="1"/>
</dbReference>
<keyword evidence="3 6" id="KW-0597">Phosphoprotein</keyword>
<evidence type="ECO:0000313" key="13">
    <source>
        <dbReference type="EMBL" id="EHJ47607.1"/>
    </source>
</evidence>
<dbReference type="SMART" id="SM00387">
    <property type="entry name" value="HATPase_c"/>
    <property type="match status" value="1"/>
</dbReference>
<evidence type="ECO:0000259" key="10">
    <source>
        <dbReference type="PROSITE" id="PS50110"/>
    </source>
</evidence>
<dbReference type="InterPro" id="IPR000700">
    <property type="entry name" value="PAS-assoc_C"/>
</dbReference>
<dbReference type="Gene3D" id="1.10.287.130">
    <property type="match status" value="1"/>
</dbReference>
<dbReference type="AlphaFoldDB" id="G7Q6J4"/>
<dbReference type="OrthoDB" id="5436879at2"/>
<dbReference type="RefSeq" id="WP_009181002.1">
    <property type="nucleotide sequence ID" value="NZ_CM001368.1"/>
</dbReference>
<dbReference type="PROSITE" id="PS50109">
    <property type="entry name" value="HIS_KIN"/>
    <property type="match status" value="1"/>
</dbReference>
<keyword evidence="5 13" id="KW-0418">Kinase</keyword>
<dbReference type="Pfam" id="PF00497">
    <property type="entry name" value="SBP_bac_3"/>
    <property type="match status" value="1"/>
</dbReference>
<dbReference type="EMBL" id="CM001368">
    <property type="protein sequence ID" value="EHJ47607.1"/>
    <property type="molecule type" value="Genomic_DNA"/>
</dbReference>
<organism evidence="13 14">
    <name type="scientific">Solidesulfovibrio carbinoliphilus subsp. oakridgensis</name>
    <dbReference type="NCBI Taxonomy" id="694327"/>
    <lineage>
        <taxon>Bacteria</taxon>
        <taxon>Pseudomonadati</taxon>
        <taxon>Thermodesulfobacteriota</taxon>
        <taxon>Desulfovibrionia</taxon>
        <taxon>Desulfovibrionales</taxon>
        <taxon>Desulfovibrionaceae</taxon>
        <taxon>Solidesulfovibrio</taxon>
    </lineage>
</organism>
<dbReference type="InterPro" id="IPR035965">
    <property type="entry name" value="PAS-like_dom_sf"/>
</dbReference>
<dbReference type="Pfam" id="PF00512">
    <property type="entry name" value="HisKA"/>
    <property type="match status" value="1"/>
</dbReference>
<reference evidence="14" key="1">
    <citation type="journal article" date="2015" name="Genome Announc.">
        <title>High-Quality Draft Genome Sequence of Desulfovibrio carbinoliphilus FW-101-2B, an Organic Acid-Oxidizing Sulfate-Reducing Bacterium Isolated from Uranium(VI)-Contaminated Groundwater.</title>
        <authorList>
            <person name="Ramsay B.D."/>
            <person name="Hwang C."/>
            <person name="Woo H.L."/>
            <person name="Carroll S.L."/>
            <person name="Lucas S."/>
            <person name="Han J."/>
            <person name="Lapidus A.L."/>
            <person name="Cheng J.F."/>
            <person name="Goodwin L.A."/>
            <person name="Pitluck S."/>
            <person name="Peters L."/>
            <person name="Chertkov O."/>
            <person name="Held B."/>
            <person name="Detter J.C."/>
            <person name="Han C.S."/>
            <person name="Tapia R."/>
            <person name="Land M.L."/>
            <person name="Hauser L.J."/>
            <person name="Kyrpides N.C."/>
            <person name="Ivanova N.N."/>
            <person name="Mikhailova N."/>
            <person name="Pagani I."/>
            <person name="Woyke T."/>
            <person name="Arkin A.P."/>
            <person name="Dehal P."/>
            <person name="Chivian D."/>
            <person name="Criddle C.S."/>
            <person name="Wu W."/>
            <person name="Chakraborty R."/>
            <person name="Hazen T.C."/>
            <person name="Fields M.W."/>
        </authorList>
    </citation>
    <scope>NUCLEOTIDE SEQUENCE [LARGE SCALE GENOMIC DNA]</scope>
    <source>
        <strain evidence="14">FW-101-2B</strain>
    </source>
</reference>
<dbReference type="InterPro" id="IPR003594">
    <property type="entry name" value="HATPase_dom"/>
</dbReference>
<dbReference type="PROSITE" id="PS50113">
    <property type="entry name" value="PAC"/>
    <property type="match status" value="3"/>
</dbReference>
<feature type="domain" description="PAS" evidence="11">
    <location>
        <begin position="584"/>
        <end position="644"/>
    </location>
</feature>
<feature type="domain" description="PAS" evidence="11">
    <location>
        <begin position="455"/>
        <end position="527"/>
    </location>
</feature>
<keyword evidence="8" id="KW-0472">Membrane</keyword>
<evidence type="ECO:0000259" key="12">
    <source>
        <dbReference type="PROSITE" id="PS50113"/>
    </source>
</evidence>
<feature type="compositionally biased region" description="Basic and acidic residues" evidence="7">
    <location>
        <begin position="954"/>
        <end position="963"/>
    </location>
</feature>
<evidence type="ECO:0000256" key="8">
    <source>
        <dbReference type="SAM" id="Phobius"/>
    </source>
</evidence>
<dbReference type="CDD" id="cd13706">
    <property type="entry name" value="PBP2_HisK_like_1"/>
    <property type="match status" value="1"/>
</dbReference>
<dbReference type="FunFam" id="3.30.450.20:FF:000099">
    <property type="entry name" value="Sensory box sensor histidine kinase"/>
    <property type="match status" value="1"/>
</dbReference>
<dbReference type="HOGENOM" id="CLU_000445_114_69_7"/>